<dbReference type="AlphaFoldDB" id="A0A5N6PFQ3"/>
<dbReference type="Proteomes" id="UP000326396">
    <property type="component" value="Linkage Group LG12"/>
</dbReference>
<sequence>MMKFDVPGKRNSRIPLYEVDVPADWESTAPVIEVDDPVDWERRTLTYQNAVDFRLGIVRSNISTLPPTLEKGKQPENPVRREAGARHMAGEEEGTHRHTDKEKTEPSHHRGPHSEGLAEETVVTSGRRHLLRKWSLETVVFTPDTDIVFKCGRWRVASSASTAETLAFCVHRNMWTQITIERRPVLEMRTVEYSSSSHIRLSLRPDPFDRVLYRSATPSFGAESHAANLGSTKPFPFASTPIRIEGTGEHARMEQVWQPRW</sequence>
<protein>
    <submittedName>
        <fullName evidence="2">Uncharacterized protein</fullName>
    </submittedName>
</protein>
<feature type="region of interest" description="Disordered" evidence="1">
    <location>
        <begin position="87"/>
        <end position="122"/>
    </location>
</feature>
<gene>
    <name evidence="2" type="ORF">E3N88_07873</name>
</gene>
<organism evidence="2 3">
    <name type="scientific">Mikania micrantha</name>
    <name type="common">bitter vine</name>
    <dbReference type="NCBI Taxonomy" id="192012"/>
    <lineage>
        <taxon>Eukaryota</taxon>
        <taxon>Viridiplantae</taxon>
        <taxon>Streptophyta</taxon>
        <taxon>Embryophyta</taxon>
        <taxon>Tracheophyta</taxon>
        <taxon>Spermatophyta</taxon>
        <taxon>Magnoliopsida</taxon>
        <taxon>eudicotyledons</taxon>
        <taxon>Gunneridae</taxon>
        <taxon>Pentapetalae</taxon>
        <taxon>asterids</taxon>
        <taxon>campanulids</taxon>
        <taxon>Asterales</taxon>
        <taxon>Asteraceae</taxon>
        <taxon>Asteroideae</taxon>
        <taxon>Heliantheae alliance</taxon>
        <taxon>Eupatorieae</taxon>
        <taxon>Mikania</taxon>
    </lineage>
</organism>
<feature type="compositionally biased region" description="Basic and acidic residues" evidence="1">
    <location>
        <begin position="87"/>
        <end position="108"/>
    </location>
</feature>
<accession>A0A5N6PFQ3</accession>
<proteinExistence type="predicted"/>
<keyword evidence="3" id="KW-1185">Reference proteome</keyword>
<evidence type="ECO:0000313" key="3">
    <source>
        <dbReference type="Proteomes" id="UP000326396"/>
    </source>
</evidence>
<name>A0A5N6PFQ3_9ASTR</name>
<evidence type="ECO:0000256" key="1">
    <source>
        <dbReference type="SAM" id="MobiDB-lite"/>
    </source>
</evidence>
<reference evidence="2 3" key="1">
    <citation type="submission" date="2019-05" db="EMBL/GenBank/DDBJ databases">
        <title>Mikania micrantha, genome provides insights into the molecular mechanism of rapid growth.</title>
        <authorList>
            <person name="Liu B."/>
        </authorList>
    </citation>
    <scope>NUCLEOTIDE SEQUENCE [LARGE SCALE GENOMIC DNA]</scope>
    <source>
        <strain evidence="2">NLD-2019</strain>
        <tissue evidence="2">Leaf</tissue>
    </source>
</reference>
<evidence type="ECO:0000313" key="2">
    <source>
        <dbReference type="EMBL" id="KAD6453168.1"/>
    </source>
</evidence>
<dbReference type="EMBL" id="SZYD01000004">
    <property type="protein sequence ID" value="KAD6453168.1"/>
    <property type="molecule type" value="Genomic_DNA"/>
</dbReference>
<comment type="caution">
    <text evidence="2">The sequence shown here is derived from an EMBL/GenBank/DDBJ whole genome shotgun (WGS) entry which is preliminary data.</text>
</comment>